<evidence type="ECO:0000256" key="2">
    <source>
        <dbReference type="ARBA" id="ARBA00004319"/>
    </source>
</evidence>
<protein>
    <recommendedName>
        <fullName evidence="4">protein disulfide-isomerase</fullName>
        <ecNumber evidence="4">5.3.4.1</ecNumber>
    </recommendedName>
</protein>
<dbReference type="GO" id="GO:0003756">
    <property type="term" value="F:protein disulfide isomerase activity"/>
    <property type="evidence" value="ECO:0007669"/>
    <property type="project" value="UniProtKB-EC"/>
</dbReference>
<dbReference type="VEuPathDB" id="TrichDB:TRFO_11134"/>
<evidence type="ECO:0000313" key="8">
    <source>
        <dbReference type="EMBL" id="OHS94500.1"/>
    </source>
</evidence>
<comment type="subcellular location">
    <subcellularLocation>
        <location evidence="2">Endoplasmic reticulum lumen</location>
    </subcellularLocation>
</comment>
<dbReference type="InterPro" id="IPR036249">
    <property type="entry name" value="Thioredoxin-like_sf"/>
</dbReference>
<evidence type="ECO:0000256" key="1">
    <source>
        <dbReference type="ARBA" id="ARBA00001182"/>
    </source>
</evidence>
<name>A0A1J4JB78_9EUKA</name>
<accession>A0A1J4JB78</accession>
<organism evidence="8 9">
    <name type="scientific">Tritrichomonas foetus</name>
    <dbReference type="NCBI Taxonomy" id="1144522"/>
    <lineage>
        <taxon>Eukaryota</taxon>
        <taxon>Metamonada</taxon>
        <taxon>Parabasalia</taxon>
        <taxon>Tritrichomonadida</taxon>
        <taxon>Tritrichomonadidae</taxon>
        <taxon>Tritrichomonas</taxon>
    </lineage>
</organism>
<evidence type="ECO:0000256" key="4">
    <source>
        <dbReference type="ARBA" id="ARBA00012723"/>
    </source>
</evidence>
<evidence type="ECO:0000313" key="9">
    <source>
        <dbReference type="Proteomes" id="UP000179807"/>
    </source>
</evidence>
<dbReference type="GO" id="GO:0005788">
    <property type="term" value="C:endoplasmic reticulum lumen"/>
    <property type="evidence" value="ECO:0007669"/>
    <property type="project" value="UniProtKB-SubCell"/>
</dbReference>
<evidence type="ECO:0000256" key="5">
    <source>
        <dbReference type="ARBA" id="ARBA00022824"/>
    </source>
</evidence>
<dbReference type="OrthoDB" id="427280at2759"/>
<keyword evidence="5" id="KW-0256">Endoplasmic reticulum</keyword>
<evidence type="ECO:0000256" key="7">
    <source>
        <dbReference type="ARBA" id="ARBA00023284"/>
    </source>
</evidence>
<comment type="catalytic activity">
    <reaction evidence="1">
        <text>Catalyzes the rearrangement of -S-S- bonds in proteins.</text>
        <dbReference type="EC" id="5.3.4.1"/>
    </reaction>
</comment>
<dbReference type="Proteomes" id="UP000179807">
    <property type="component" value="Unassembled WGS sequence"/>
</dbReference>
<sequence length="440" mass="50468">MFLLYLLQLSLQKVPILEGPELRHYLQNSHRSVVFFLAGVLHVEENGYDVLQFKNKIDIIESTKEEGIAYNCSAFPCIIPFADGVPITGSEMPSQPSSFSEWLRYIISIDTILINNSFQAETLLNGNGSFVFAVDYYSRPINAPTDRTVYLIPSFLLKGEVAKGLYYYDTIMHTFTPIVYEKPDVVEPEKIKFGSTKFIAGFMIPKYAKTDATRHSILAQLSRKFPENVTFTALSGPASKLFKRNGRLELIKPPYFFIFDIEELGKKRWIVQGSEMMNVSYLTSFILNVKHGKIPPTMISEPDPNESNRVLYRKLVASNFKDAVFDDTKDVVVLFQTPWSVRSYKYQLLLRRCATLLKHTQVKFYWFDASQNDIPDFVPDLYGFPTILMWPSGVKDERPAIYPGKAKLPNIMQFILEHASTKFIIPESDYVETRLIDDNL</sequence>
<dbReference type="EMBL" id="MLAK01001315">
    <property type="protein sequence ID" value="OHS94500.1"/>
    <property type="molecule type" value="Genomic_DNA"/>
</dbReference>
<reference evidence="8" key="1">
    <citation type="submission" date="2016-10" db="EMBL/GenBank/DDBJ databases">
        <authorList>
            <person name="Benchimol M."/>
            <person name="Almeida L.G."/>
            <person name="Vasconcelos A.T."/>
            <person name="Perreira-Neves A."/>
            <person name="Rosa I.A."/>
            <person name="Tasca T."/>
            <person name="Bogo M.R."/>
            <person name="de Souza W."/>
        </authorList>
    </citation>
    <scope>NUCLEOTIDE SEQUENCE [LARGE SCALE GENOMIC DNA]</scope>
    <source>
        <strain evidence="8">K</strain>
    </source>
</reference>
<evidence type="ECO:0000256" key="6">
    <source>
        <dbReference type="ARBA" id="ARBA00023235"/>
    </source>
</evidence>
<keyword evidence="6" id="KW-0413">Isomerase</keyword>
<keyword evidence="9" id="KW-1185">Reference proteome</keyword>
<dbReference type="AlphaFoldDB" id="A0A1J4JB78"/>
<dbReference type="RefSeq" id="XP_068347637.1">
    <property type="nucleotide sequence ID" value="XM_068495860.1"/>
</dbReference>
<dbReference type="GeneID" id="94830564"/>
<evidence type="ECO:0000256" key="3">
    <source>
        <dbReference type="ARBA" id="ARBA00006347"/>
    </source>
</evidence>
<dbReference type="PANTHER" id="PTHR18929:SF132">
    <property type="entry name" value="PROTEIN DISULFIDE-ISOMERASE A3"/>
    <property type="match status" value="1"/>
</dbReference>
<comment type="similarity">
    <text evidence="3">Belongs to the protein disulfide isomerase family.</text>
</comment>
<dbReference type="GO" id="GO:0006457">
    <property type="term" value="P:protein folding"/>
    <property type="evidence" value="ECO:0007669"/>
    <property type="project" value="TreeGrafter"/>
</dbReference>
<proteinExistence type="inferred from homology"/>
<dbReference type="SUPFAM" id="SSF52833">
    <property type="entry name" value="Thioredoxin-like"/>
    <property type="match status" value="1"/>
</dbReference>
<dbReference type="GO" id="GO:0034976">
    <property type="term" value="P:response to endoplasmic reticulum stress"/>
    <property type="evidence" value="ECO:0007669"/>
    <property type="project" value="TreeGrafter"/>
</dbReference>
<dbReference type="PANTHER" id="PTHR18929">
    <property type="entry name" value="PROTEIN DISULFIDE ISOMERASE"/>
    <property type="match status" value="1"/>
</dbReference>
<comment type="caution">
    <text evidence="8">The sequence shown here is derived from an EMBL/GenBank/DDBJ whole genome shotgun (WGS) entry which is preliminary data.</text>
</comment>
<dbReference type="EC" id="5.3.4.1" evidence="4"/>
<dbReference type="Gene3D" id="3.40.30.10">
    <property type="entry name" value="Glutaredoxin"/>
    <property type="match status" value="1"/>
</dbReference>
<gene>
    <name evidence="8" type="ORF">TRFO_11134</name>
</gene>
<keyword evidence="7" id="KW-0676">Redox-active center</keyword>